<name>A0A7J0H9H9_9ERIC</name>
<protein>
    <submittedName>
        <fullName evidence="2">Uncharacterized protein</fullName>
    </submittedName>
</protein>
<dbReference type="Proteomes" id="UP000585474">
    <property type="component" value="Unassembled WGS sequence"/>
</dbReference>
<evidence type="ECO:0000256" key="1">
    <source>
        <dbReference type="SAM" id="MobiDB-lite"/>
    </source>
</evidence>
<gene>
    <name evidence="2" type="ORF">Acr_28g0001190</name>
</gene>
<evidence type="ECO:0000313" key="2">
    <source>
        <dbReference type="EMBL" id="GFZ19414.1"/>
    </source>
</evidence>
<keyword evidence="3" id="KW-1185">Reference proteome</keyword>
<dbReference type="OrthoDB" id="1740909at2759"/>
<organism evidence="2 3">
    <name type="scientific">Actinidia rufa</name>
    <dbReference type="NCBI Taxonomy" id="165716"/>
    <lineage>
        <taxon>Eukaryota</taxon>
        <taxon>Viridiplantae</taxon>
        <taxon>Streptophyta</taxon>
        <taxon>Embryophyta</taxon>
        <taxon>Tracheophyta</taxon>
        <taxon>Spermatophyta</taxon>
        <taxon>Magnoliopsida</taxon>
        <taxon>eudicotyledons</taxon>
        <taxon>Gunneridae</taxon>
        <taxon>Pentapetalae</taxon>
        <taxon>asterids</taxon>
        <taxon>Ericales</taxon>
        <taxon>Actinidiaceae</taxon>
        <taxon>Actinidia</taxon>
    </lineage>
</organism>
<reference evidence="2 3" key="1">
    <citation type="submission" date="2019-07" db="EMBL/GenBank/DDBJ databases">
        <title>De Novo Assembly of kiwifruit Actinidia rufa.</title>
        <authorList>
            <person name="Sugita-Konishi S."/>
            <person name="Sato K."/>
            <person name="Mori E."/>
            <person name="Abe Y."/>
            <person name="Kisaki G."/>
            <person name="Hamano K."/>
            <person name="Suezawa K."/>
            <person name="Otani M."/>
            <person name="Fukuda T."/>
            <person name="Manabe T."/>
            <person name="Gomi K."/>
            <person name="Tabuchi M."/>
            <person name="Akimitsu K."/>
            <person name="Kataoka I."/>
        </authorList>
    </citation>
    <scope>NUCLEOTIDE SEQUENCE [LARGE SCALE GENOMIC DNA]</scope>
    <source>
        <strain evidence="3">cv. Fuchu</strain>
    </source>
</reference>
<feature type="region of interest" description="Disordered" evidence="1">
    <location>
        <begin position="140"/>
        <end position="177"/>
    </location>
</feature>
<proteinExistence type="predicted"/>
<dbReference type="EMBL" id="BJWL01000028">
    <property type="protein sequence ID" value="GFZ19414.1"/>
    <property type="molecule type" value="Genomic_DNA"/>
</dbReference>
<sequence>MVKVSFTRRNGTELKIAEPPKEAEIRLNPRFDRGNEEADEALEKDLPLGTNHMIGGLPHPNLMNKIWVEIYTVRQMHEVLLVQPMLRVHNYDVKRILVDTGSLVEMVKEEREVLEDVGRTPKAKVIEDLICYELDKPRRELGGTSDLTEPAPQGPEARKEPPQDAVEPTTENIKGSEVCKESSQIDHSTAWKMFDGGGKNNLGQGLNFPATNEAEFHVFSDSKLIVNQVIGKFEARGAKMAKYLEITNTLFIEFKLSRWRGI</sequence>
<dbReference type="AlphaFoldDB" id="A0A7J0H9H9"/>
<accession>A0A7J0H9H9</accession>
<evidence type="ECO:0000313" key="3">
    <source>
        <dbReference type="Proteomes" id="UP000585474"/>
    </source>
</evidence>
<comment type="caution">
    <text evidence="2">The sequence shown here is derived from an EMBL/GenBank/DDBJ whole genome shotgun (WGS) entry which is preliminary data.</text>
</comment>